<protein>
    <submittedName>
        <fullName evidence="2">Uncharacterized protein</fullName>
    </submittedName>
</protein>
<dbReference type="AlphaFoldDB" id="A0A0E9WQR2"/>
<keyword evidence="1" id="KW-0812">Transmembrane</keyword>
<evidence type="ECO:0000256" key="1">
    <source>
        <dbReference type="SAM" id="Phobius"/>
    </source>
</evidence>
<keyword evidence="1" id="KW-0472">Membrane</keyword>
<keyword evidence="1" id="KW-1133">Transmembrane helix</keyword>
<proteinExistence type="predicted"/>
<name>A0A0E9WQR2_ANGAN</name>
<dbReference type="EMBL" id="GBXM01016677">
    <property type="protein sequence ID" value="JAH91900.1"/>
    <property type="molecule type" value="Transcribed_RNA"/>
</dbReference>
<reference evidence="2" key="2">
    <citation type="journal article" date="2015" name="Fish Shellfish Immunol.">
        <title>Early steps in the European eel (Anguilla anguilla)-Vibrio vulnificus interaction in the gills: Role of the RtxA13 toxin.</title>
        <authorList>
            <person name="Callol A."/>
            <person name="Pajuelo D."/>
            <person name="Ebbesson L."/>
            <person name="Teles M."/>
            <person name="MacKenzie S."/>
            <person name="Amaro C."/>
        </authorList>
    </citation>
    <scope>NUCLEOTIDE SEQUENCE</scope>
</reference>
<reference evidence="2" key="1">
    <citation type="submission" date="2014-11" db="EMBL/GenBank/DDBJ databases">
        <authorList>
            <person name="Amaro Gonzalez C."/>
        </authorList>
    </citation>
    <scope>NUCLEOTIDE SEQUENCE</scope>
</reference>
<evidence type="ECO:0000313" key="2">
    <source>
        <dbReference type="EMBL" id="JAH91900.1"/>
    </source>
</evidence>
<sequence>MVWNRAGQTAGVEFTSDILQCTLLALLLLTMFGPLYKRLMDFFPGKIKDNR</sequence>
<organism evidence="2">
    <name type="scientific">Anguilla anguilla</name>
    <name type="common">European freshwater eel</name>
    <name type="synonym">Muraena anguilla</name>
    <dbReference type="NCBI Taxonomy" id="7936"/>
    <lineage>
        <taxon>Eukaryota</taxon>
        <taxon>Metazoa</taxon>
        <taxon>Chordata</taxon>
        <taxon>Craniata</taxon>
        <taxon>Vertebrata</taxon>
        <taxon>Euteleostomi</taxon>
        <taxon>Actinopterygii</taxon>
        <taxon>Neopterygii</taxon>
        <taxon>Teleostei</taxon>
        <taxon>Anguilliformes</taxon>
        <taxon>Anguillidae</taxon>
        <taxon>Anguilla</taxon>
    </lineage>
</organism>
<feature type="transmembrane region" description="Helical" evidence="1">
    <location>
        <begin position="17"/>
        <end position="36"/>
    </location>
</feature>
<accession>A0A0E9WQR2</accession>